<dbReference type="CDD" id="cd19152">
    <property type="entry name" value="AKR_AKR15A"/>
    <property type="match status" value="1"/>
</dbReference>
<dbReference type="InterPro" id="IPR023210">
    <property type="entry name" value="NADP_OxRdtase_dom"/>
</dbReference>
<dbReference type="Pfam" id="PF00248">
    <property type="entry name" value="Aldo_ket_red"/>
    <property type="match status" value="1"/>
</dbReference>
<proteinExistence type="predicted"/>
<evidence type="ECO:0000313" key="3">
    <source>
        <dbReference type="Proteomes" id="UP000196228"/>
    </source>
</evidence>
<sequence>MTGEQVGTTAPVTSLSARRVRDTAVRLTSLGYGAAQAGNLYRPTSDAETAAAVDAAWDLGVRYFDTAPHYGLGLSERRLGAALRDRPRAERVVSSKVGRLLVPSPETAHQKDPDLFDVPADQRRVWDFTRDGVLRSLDATLARTGLDRVDVVYLHDPDEHWDAASREAVPALVELRDQGVVGAVGAGMNQSAMLARFVRETDVDVVMCAGRFTLLEQPALADLLPAALERDVAVVVAGVYNSGLLARDVPPDDATYDYARAPAALLDRTRRTAAVCADHGVTLPEAALAYVRLHPAVASTVVGLRSPDQVRQAYERHTASVPDALWDALVRAGLLAEGASPTAFARP</sequence>
<dbReference type="Proteomes" id="UP000196228">
    <property type="component" value="Chromosome"/>
</dbReference>
<reference evidence="2 3" key="1">
    <citation type="submission" date="2017-05" db="EMBL/GenBank/DDBJ databases">
        <authorList>
            <person name="Song R."/>
            <person name="Chenine A.L."/>
            <person name="Ruprecht R.M."/>
        </authorList>
    </citation>
    <scope>NUCLEOTIDE SEQUENCE [LARGE SCALE GENOMIC DNA]</scope>
    <source>
        <strain evidence="2 3">PSBB019</strain>
    </source>
</reference>
<dbReference type="PANTHER" id="PTHR42686:SF1">
    <property type="entry name" value="GH17980P-RELATED"/>
    <property type="match status" value="1"/>
</dbReference>
<feature type="domain" description="NADP-dependent oxidoreductase" evidence="1">
    <location>
        <begin position="30"/>
        <end position="313"/>
    </location>
</feature>
<dbReference type="InterPro" id="IPR020471">
    <property type="entry name" value="AKR"/>
</dbReference>
<dbReference type="OrthoDB" id="9768851at2"/>
<dbReference type="AlphaFoldDB" id="A0A1Y0HWT9"/>
<accession>A0A1Y0HWT9</accession>
<name>A0A1Y0HWT9_CELCE</name>
<evidence type="ECO:0000313" key="2">
    <source>
        <dbReference type="EMBL" id="ARU51623.1"/>
    </source>
</evidence>
<protein>
    <submittedName>
        <fullName evidence="2">Aldo/keto reductase</fullName>
    </submittedName>
</protein>
<dbReference type="GO" id="GO:0016491">
    <property type="term" value="F:oxidoreductase activity"/>
    <property type="evidence" value="ECO:0007669"/>
    <property type="project" value="InterPro"/>
</dbReference>
<dbReference type="SUPFAM" id="SSF51430">
    <property type="entry name" value="NAD(P)-linked oxidoreductase"/>
    <property type="match status" value="1"/>
</dbReference>
<dbReference type="EMBL" id="CP021383">
    <property type="protein sequence ID" value="ARU51623.1"/>
    <property type="molecule type" value="Genomic_DNA"/>
</dbReference>
<dbReference type="Gene3D" id="3.20.20.100">
    <property type="entry name" value="NADP-dependent oxidoreductase domain"/>
    <property type="match status" value="1"/>
</dbReference>
<dbReference type="PANTHER" id="PTHR42686">
    <property type="entry name" value="GH17980P-RELATED"/>
    <property type="match status" value="1"/>
</dbReference>
<organism evidence="2 3">
    <name type="scientific">Cellulosimicrobium cellulans</name>
    <name type="common">Arthrobacter luteus</name>
    <dbReference type="NCBI Taxonomy" id="1710"/>
    <lineage>
        <taxon>Bacteria</taxon>
        <taxon>Bacillati</taxon>
        <taxon>Actinomycetota</taxon>
        <taxon>Actinomycetes</taxon>
        <taxon>Micrococcales</taxon>
        <taxon>Promicromonosporaceae</taxon>
        <taxon>Cellulosimicrobium</taxon>
    </lineage>
</organism>
<dbReference type="RefSeq" id="WP_087470655.1">
    <property type="nucleotide sequence ID" value="NZ_CP021383.1"/>
</dbReference>
<evidence type="ECO:0000259" key="1">
    <source>
        <dbReference type="Pfam" id="PF00248"/>
    </source>
</evidence>
<dbReference type="InterPro" id="IPR036812">
    <property type="entry name" value="NAD(P)_OxRdtase_dom_sf"/>
</dbReference>
<dbReference type="GO" id="GO:0005829">
    <property type="term" value="C:cytosol"/>
    <property type="evidence" value="ECO:0007669"/>
    <property type="project" value="TreeGrafter"/>
</dbReference>
<gene>
    <name evidence="2" type="ORF">CBR64_09180</name>
</gene>
<dbReference type="KEGG" id="cceu:CBR64_09180"/>